<dbReference type="AlphaFoldDB" id="A0A9X3IMU4"/>
<proteinExistence type="predicted"/>
<evidence type="ECO:0000259" key="1">
    <source>
        <dbReference type="Pfam" id="PF02538"/>
    </source>
</evidence>
<protein>
    <submittedName>
        <fullName evidence="2">Hydantoinase B/oxoprolinase family protein</fullName>
    </submittedName>
</protein>
<dbReference type="PANTHER" id="PTHR11365:SF23">
    <property type="entry name" value="HYPOTHETICAL 5-OXOPROLINASE (EUROFUNG)-RELATED"/>
    <property type="match status" value="1"/>
</dbReference>
<organism evidence="2 3">
    <name type="scientific">Kaistia nematophila</name>
    <dbReference type="NCBI Taxonomy" id="2994654"/>
    <lineage>
        <taxon>Bacteria</taxon>
        <taxon>Pseudomonadati</taxon>
        <taxon>Pseudomonadota</taxon>
        <taxon>Alphaproteobacteria</taxon>
        <taxon>Hyphomicrobiales</taxon>
        <taxon>Kaistiaceae</taxon>
        <taxon>Kaistia</taxon>
    </lineage>
</organism>
<dbReference type="GO" id="GO:0006749">
    <property type="term" value="P:glutathione metabolic process"/>
    <property type="evidence" value="ECO:0007669"/>
    <property type="project" value="TreeGrafter"/>
</dbReference>
<dbReference type="Pfam" id="PF02538">
    <property type="entry name" value="Hydantoinase_B"/>
    <property type="match status" value="1"/>
</dbReference>
<dbReference type="Proteomes" id="UP001144805">
    <property type="component" value="Unassembled WGS sequence"/>
</dbReference>
<dbReference type="InterPro" id="IPR045079">
    <property type="entry name" value="Oxoprolinase-like"/>
</dbReference>
<comment type="caution">
    <text evidence="2">The sequence shown here is derived from an EMBL/GenBank/DDBJ whole genome shotgun (WGS) entry which is preliminary data.</text>
</comment>
<name>A0A9X3IMU4_9HYPH</name>
<feature type="domain" description="Hydantoinase B/oxoprolinase" evidence="1">
    <location>
        <begin position="2"/>
        <end position="353"/>
    </location>
</feature>
<reference evidence="2" key="1">
    <citation type="submission" date="2022-11" db="EMBL/GenBank/DDBJ databases">
        <title>Biodiversity and phylogenetic relationships of bacteria.</title>
        <authorList>
            <person name="Machado R.A.R."/>
            <person name="Bhat A."/>
            <person name="Loulou A."/>
            <person name="Kallel S."/>
        </authorList>
    </citation>
    <scope>NUCLEOTIDE SEQUENCE</scope>
    <source>
        <strain evidence="2">K-TC2</strain>
    </source>
</reference>
<dbReference type="InterPro" id="IPR003692">
    <property type="entry name" value="Hydantoinase_B"/>
</dbReference>
<sequence length="491" mass="52167">MIRSQIIYSRIAAIARELAETVGRTARSPGLTEGRRYAAALLTGEPQLVAQAQYDASHVFLIRDSVAALLDRFAFNLGEGDIVLVGDPYSGGSTPQALTIAAPLFYEGELVLFPAVRAEMADLAGEFPGSLHPFASETWQEAVRFTPLKLYRHGLLQRDALRFMLRNSRAESQVRADIEAIVSALRAASASLVALMDEKGRKATEAAIAYTITHSRALGAAEITERYGAVDRTETAPISISADQAVDLAVNVRTTDGQLALDFAGTGANRSGPYNLTPGQAKGYALVAALAETLDTTTLNDGHLQLVSMTAPKGSLVDPVMPAATGLSDAVTAHHLVRLVRAALHGGVAPDEARLDGVQPAVLAFLPIGAEDNPPISLDPGFALSAQGWGPPVLAGRRQMPSAEVLEAREHFNLVSREIGDDGLIHAVIRNDGPELEGNFFVPRDQGGPRGRLTLVVEGVRRVLESAVLVVIPPGGLIEFVYPAYAERVDG</sequence>
<evidence type="ECO:0000313" key="3">
    <source>
        <dbReference type="Proteomes" id="UP001144805"/>
    </source>
</evidence>
<dbReference type="PANTHER" id="PTHR11365">
    <property type="entry name" value="5-OXOPROLINASE RELATED"/>
    <property type="match status" value="1"/>
</dbReference>
<keyword evidence="3" id="KW-1185">Reference proteome</keyword>
<dbReference type="GO" id="GO:0005829">
    <property type="term" value="C:cytosol"/>
    <property type="evidence" value="ECO:0007669"/>
    <property type="project" value="TreeGrafter"/>
</dbReference>
<dbReference type="GO" id="GO:0017168">
    <property type="term" value="F:5-oxoprolinase (ATP-hydrolyzing) activity"/>
    <property type="evidence" value="ECO:0007669"/>
    <property type="project" value="TreeGrafter"/>
</dbReference>
<accession>A0A9X3IMU4</accession>
<gene>
    <name evidence="2" type="ORF">OSH07_22095</name>
</gene>
<evidence type="ECO:0000313" key="2">
    <source>
        <dbReference type="EMBL" id="MCX5571908.1"/>
    </source>
</evidence>
<dbReference type="EMBL" id="JAPKNK010000013">
    <property type="protein sequence ID" value="MCX5571908.1"/>
    <property type="molecule type" value="Genomic_DNA"/>
</dbReference>
<dbReference type="RefSeq" id="WP_266340870.1">
    <property type="nucleotide sequence ID" value="NZ_JAPKNK010000013.1"/>
</dbReference>